<feature type="chain" id="PRO_5042826157" evidence="1">
    <location>
        <begin position="37"/>
        <end position="216"/>
    </location>
</feature>
<gene>
    <name evidence="2" type="ORF">U9M48_017841</name>
</gene>
<evidence type="ECO:0000313" key="2">
    <source>
        <dbReference type="EMBL" id="WVZ68970.1"/>
    </source>
</evidence>
<proteinExistence type="predicted"/>
<keyword evidence="3" id="KW-1185">Reference proteome</keyword>
<reference evidence="2 3" key="1">
    <citation type="submission" date="2024-02" db="EMBL/GenBank/DDBJ databases">
        <title>High-quality chromosome-scale genome assembly of Pensacola bahiagrass (Paspalum notatum Flugge var. saurae).</title>
        <authorList>
            <person name="Vega J.M."/>
            <person name="Podio M."/>
            <person name="Orjuela J."/>
            <person name="Siena L.A."/>
            <person name="Pessino S.C."/>
            <person name="Combes M.C."/>
            <person name="Mariac C."/>
            <person name="Albertini E."/>
            <person name="Pupilli F."/>
            <person name="Ortiz J.P.A."/>
            <person name="Leblanc O."/>
        </authorList>
    </citation>
    <scope>NUCLEOTIDE SEQUENCE [LARGE SCALE GENOMIC DNA]</scope>
    <source>
        <strain evidence="2">R1</strain>
        <tissue evidence="2">Leaf</tissue>
    </source>
</reference>
<dbReference type="PANTHER" id="PTHR36806">
    <property type="entry name" value="ADENINE PHOSPHORIBOSYLTRANSFERASE"/>
    <property type="match status" value="1"/>
</dbReference>
<feature type="signal peptide" evidence="1">
    <location>
        <begin position="1"/>
        <end position="36"/>
    </location>
</feature>
<evidence type="ECO:0000256" key="1">
    <source>
        <dbReference type="SAM" id="SignalP"/>
    </source>
</evidence>
<protein>
    <submittedName>
        <fullName evidence="2">Uncharacterized protein</fullName>
    </submittedName>
</protein>
<name>A0AAQ3T9J3_PASNO</name>
<dbReference type="EMBL" id="CP144748">
    <property type="protein sequence ID" value="WVZ68970.1"/>
    <property type="molecule type" value="Genomic_DNA"/>
</dbReference>
<organism evidence="2 3">
    <name type="scientific">Paspalum notatum var. saurae</name>
    <dbReference type="NCBI Taxonomy" id="547442"/>
    <lineage>
        <taxon>Eukaryota</taxon>
        <taxon>Viridiplantae</taxon>
        <taxon>Streptophyta</taxon>
        <taxon>Embryophyta</taxon>
        <taxon>Tracheophyta</taxon>
        <taxon>Spermatophyta</taxon>
        <taxon>Magnoliopsida</taxon>
        <taxon>Liliopsida</taxon>
        <taxon>Poales</taxon>
        <taxon>Poaceae</taxon>
        <taxon>PACMAD clade</taxon>
        <taxon>Panicoideae</taxon>
        <taxon>Andropogonodae</taxon>
        <taxon>Paspaleae</taxon>
        <taxon>Paspalinae</taxon>
        <taxon>Paspalum</taxon>
    </lineage>
</organism>
<accession>A0AAQ3T9J3</accession>
<keyword evidence="1" id="KW-0732">Signal</keyword>
<evidence type="ECO:0000313" key="3">
    <source>
        <dbReference type="Proteomes" id="UP001341281"/>
    </source>
</evidence>
<dbReference type="Proteomes" id="UP001341281">
    <property type="component" value="Chromosome 04"/>
</dbReference>
<sequence>MALAGASRRRRARRPHVFLLVLVLLLAAAPPPRASALRVPLRQAATLVSLSHSLLSRVAATRAARGDAAAAARARRIASLLSSRGVWGLGWDYLRHYAFSSATGCGISCAAAASRLIAAAAEASRLRSATDAAQWMRLHYGDIRDAAAQLLNGLLLAFSEQGPLREVVMDVKWEVEEGELLKDCLEVGAKDFQGLLVIAKDLLAGASRTSSWHSEL</sequence>
<dbReference type="AlphaFoldDB" id="A0AAQ3T9J3"/>